<evidence type="ECO:0000313" key="3">
    <source>
        <dbReference type="EMBL" id="MES1922765.1"/>
    </source>
</evidence>
<dbReference type="SUPFAM" id="SSF48371">
    <property type="entry name" value="ARM repeat"/>
    <property type="match status" value="1"/>
</dbReference>
<accession>A0ABV2ASV9</accession>
<dbReference type="Proteomes" id="UP001439008">
    <property type="component" value="Unassembled WGS sequence"/>
</dbReference>
<feature type="non-terminal residue" evidence="3">
    <location>
        <position position="192"/>
    </location>
</feature>
<reference evidence="3 4" key="1">
    <citation type="journal article" date="2024" name="BMC Biol.">
        <title>Comparative genomics of Ascetosporea gives new insight into the evolutionary basis for animal parasitism in Rhizaria.</title>
        <authorList>
            <person name="Hiltunen Thoren M."/>
            <person name="Onut-Brannstrom I."/>
            <person name="Alfjorden A."/>
            <person name="Peckova H."/>
            <person name="Swords F."/>
            <person name="Hooper C."/>
            <person name="Holzer A.S."/>
            <person name="Bass D."/>
            <person name="Burki F."/>
        </authorList>
    </citation>
    <scope>NUCLEOTIDE SEQUENCE [LARGE SCALE GENOMIC DNA]</scope>
    <source>
        <strain evidence="3">20-A016</strain>
    </source>
</reference>
<gene>
    <name evidence="3" type="ORF">MHBO_004286</name>
</gene>
<evidence type="ECO:0000313" key="4">
    <source>
        <dbReference type="Proteomes" id="UP001439008"/>
    </source>
</evidence>
<comment type="caution">
    <text evidence="3">The sequence shown here is derived from an EMBL/GenBank/DDBJ whole genome shotgun (WGS) entry which is preliminary data.</text>
</comment>
<dbReference type="InterPro" id="IPR016024">
    <property type="entry name" value="ARM-type_fold"/>
</dbReference>
<dbReference type="InterPro" id="IPR002015">
    <property type="entry name" value="Proteasome/cyclosome_rpt"/>
</dbReference>
<keyword evidence="1" id="KW-0677">Repeat</keyword>
<dbReference type="InterPro" id="IPR011989">
    <property type="entry name" value="ARM-like"/>
</dbReference>
<keyword evidence="2" id="KW-0647">Proteasome</keyword>
<keyword evidence="4" id="KW-1185">Reference proteome</keyword>
<dbReference type="PANTHER" id="PTHR10943:SF2">
    <property type="entry name" value="26S PROTEASOME NON-ATPASE REGULATORY SUBUNIT 1"/>
    <property type="match status" value="1"/>
</dbReference>
<protein>
    <submittedName>
        <fullName evidence="3">Uncharacterized protein</fullName>
    </submittedName>
</protein>
<feature type="non-terminal residue" evidence="3">
    <location>
        <position position="1"/>
    </location>
</feature>
<name>A0ABV2ASV9_9EUKA</name>
<sequence length="192" mass="20332">ACLGIGSATIGFNDDSLNDSLKEVLFKDNCIASQSAAIAIGLNSTGNNNSPIAREMLEYAHQTKHEKIVRGIVIGVALTCLSAQDKCDPLINEMLSDENEIIRYGGCFALGLAFAGNEDMAALKKLLEIAAGDISGDVRRAAIMSIAFVLCRVPKKVPGFVRLFAESFNPHSRYGAAMAIGIACAGTSMDVF</sequence>
<evidence type="ECO:0000256" key="1">
    <source>
        <dbReference type="ARBA" id="ARBA00022737"/>
    </source>
</evidence>
<dbReference type="EMBL" id="JBDODL010003625">
    <property type="protein sequence ID" value="MES1922765.1"/>
    <property type="molecule type" value="Genomic_DNA"/>
</dbReference>
<dbReference type="Pfam" id="PF01851">
    <property type="entry name" value="PC_rep"/>
    <property type="match status" value="1"/>
</dbReference>
<proteinExistence type="predicted"/>
<dbReference type="Gene3D" id="1.25.10.10">
    <property type="entry name" value="Leucine-rich Repeat Variant"/>
    <property type="match status" value="1"/>
</dbReference>
<evidence type="ECO:0000256" key="2">
    <source>
        <dbReference type="ARBA" id="ARBA00022942"/>
    </source>
</evidence>
<dbReference type="PANTHER" id="PTHR10943">
    <property type="entry name" value="26S PROTEASOME NON-ATPASE REGULATORY SUBUNIT"/>
    <property type="match status" value="1"/>
</dbReference>
<organism evidence="3 4">
    <name type="scientific">Bonamia ostreae</name>
    <dbReference type="NCBI Taxonomy" id="126728"/>
    <lineage>
        <taxon>Eukaryota</taxon>
        <taxon>Sar</taxon>
        <taxon>Rhizaria</taxon>
        <taxon>Endomyxa</taxon>
        <taxon>Ascetosporea</taxon>
        <taxon>Haplosporida</taxon>
        <taxon>Bonamia</taxon>
    </lineage>
</organism>